<dbReference type="Proteomes" id="UP000241769">
    <property type="component" value="Unassembled WGS sequence"/>
</dbReference>
<comment type="caution">
    <text evidence="4">The sequence shown here is derived from an EMBL/GenBank/DDBJ whole genome shotgun (WGS) entry which is preliminary data.</text>
</comment>
<feature type="signal peptide" evidence="3">
    <location>
        <begin position="1"/>
        <end position="20"/>
    </location>
</feature>
<name>A0A2P6NBI7_9EUKA</name>
<reference evidence="4 5" key="1">
    <citation type="journal article" date="2018" name="Genome Biol. Evol.">
        <title>Multiple Roots of Fruiting Body Formation in Amoebozoa.</title>
        <authorList>
            <person name="Hillmann F."/>
            <person name="Forbes G."/>
            <person name="Novohradska S."/>
            <person name="Ferling I."/>
            <person name="Riege K."/>
            <person name="Groth M."/>
            <person name="Westermann M."/>
            <person name="Marz M."/>
            <person name="Spaller T."/>
            <person name="Winckler T."/>
            <person name="Schaap P."/>
            <person name="Glockner G."/>
        </authorList>
    </citation>
    <scope>NUCLEOTIDE SEQUENCE [LARGE SCALE GENOMIC DNA]</scope>
    <source>
        <strain evidence="4 5">Jena</strain>
    </source>
</reference>
<dbReference type="EMBL" id="MDYQ01000128">
    <property type="protein sequence ID" value="PRP81324.1"/>
    <property type="molecule type" value="Genomic_DNA"/>
</dbReference>
<gene>
    <name evidence="4" type="ORF">PROFUN_04559</name>
</gene>
<dbReference type="AlphaFoldDB" id="A0A2P6NBI7"/>
<feature type="transmembrane region" description="Helical" evidence="2">
    <location>
        <begin position="62"/>
        <end position="90"/>
    </location>
</feature>
<keyword evidence="2" id="KW-0472">Membrane</keyword>
<sequence length="138" mass="15596">MSSTTQRIIIFTALFGLVSAICENTKNCTICEQECSNACEGRYSYNCDQETFKQWNCSCDKIALVIAWLTIALSLCLFFSMGLSFALYLYRRKTTKFDVPPPPADHPDSINKQQDIRSYRTDSQPASVVGVSPKPQRF</sequence>
<evidence type="ECO:0000256" key="2">
    <source>
        <dbReference type="SAM" id="Phobius"/>
    </source>
</evidence>
<evidence type="ECO:0000313" key="4">
    <source>
        <dbReference type="EMBL" id="PRP81324.1"/>
    </source>
</evidence>
<dbReference type="InParanoid" id="A0A2P6NBI7"/>
<feature type="chain" id="PRO_5015103866" evidence="3">
    <location>
        <begin position="21"/>
        <end position="138"/>
    </location>
</feature>
<feature type="region of interest" description="Disordered" evidence="1">
    <location>
        <begin position="99"/>
        <end position="138"/>
    </location>
</feature>
<feature type="compositionally biased region" description="Basic and acidic residues" evidence="1">
    <location>
        <begin position="105"/>
        <end position="120"/>
    </location>
</feature>
<keyword evidence="2" id="KW-0812">Transmembrane</keyword>
<accession>A0A2P6NBI7</accession>
<protein>
    <submittedName>
        <fullName evidence="4">Uncharacterized protein</fullName>
    </submittedName>
</protein>
<keyword evidence="2" id="KW-1133">Transmembrane helix</keyword>
<proteinExistence type="predicted"/>
<keyword evidence="5" id="KW-1185">Reference proteome</keyword>
<keyword evidence="3" id="KW-0732">Signal</keyword>
<evidence type="ECO:0000313" key="5">
    <source>
        <dbReference type="Proteomes" id="UP000241769"/>
    </source>
</evidence>
<evidence type="ECO:0000256" key="1">
    <source>
        <dbReference type="SAM" id="MobiDB-lite"/>
    </source>
</evidence>
<organism evidence="4 5">
    <name type="scientific">Planoprotostelium fungivorum</name>
    <dbReference type="NCBI Taxonomy" id="1890364"/>
    <lineage>
        <taxon>Eukaryota</taxon>
        <taxon>Amoebozoa</taxon>
        <taxon>Evosea</taxon>
        <taxon>Variosea</taxon>
        <taxon>Cavosteliida</taxon>
        <taxon>Cavosteliaceae</taxon>
        <taxon>Planoprotostelium</taxon>
    </lineage>
</organism>
<evidence type="ECO:0000256" key="3">
    <source>
        <dbReference type="SAM" id="SignalP"/>
    </source>
</evidence>